<reference evidence="1" key="1">
    <citation type="submission" date="2020-02" db="EMBL/GenBank/DDBJ databases">
        <authorList>
            <person name="Meier V. D."/>
        </authorList>
    </citation>
    <scope>NUCLEOTIDE SEQUENCE</scope>
    <source>
        <strain evidence="1">AVDCRST_MAG92</strain>
    </source>
</reference>
<name>A0A6J4J3U7_9CYAN</name>
<sequence length="60" mass="6662">GKPQAGFCGGKALKRVWSNVVTLSIPKGERNREHKACLNTERVLPTRQIRLSGRVEDSCL</sequence>
<organism evidence="1">
    <name type="scientific">uncultured Coleofasciculus sp</name>
    <dbReference type="NCBI Taxonomy" id="1267456"/>
    <lineage>
        <taxon>Bacteria</taxon>
        <taxon>Bacillati</taxon>
        <taxon>Cyanobacteriota</taxon>
        <taxon>Cyanophyceae</taxon>
        <taxon>Coleofasciculales</taxon>
        <taxon>Coleofasciculaceae</taxon>
        <taxon>Coleofasciculus</taxon>
        <taxon>environmental samples</taxon>
    </lineage>
</organism>
<protein>
    <submittedName>
        <fullName evidence="1">Uncharacterized protein</fullName>
    </submittedName>
</protein>
<dbReference type="AlphaFoldDB" id="A0A6J4J3U7"/>
<dbReference type="EMBL" id="CADCTM010000429">
    <property type="protein sequence ID" value="CAA9266335.1"/>
    <property type="molecule type" value="Genomic_DNA"/>
</dbReference>
<feature type="non-terminal residue" evidence="1">
    <location>
        <position position="1"/>
    </location>
</feature>
<gene>
    <name evidence="1" type="ORF">AVDCRST_MAG92-2725</name>
</gene>
<proteinExistence type="predicted"/>
<evidence type="ECO:0000313" key="1">
    <source>
        <dbReference type="EMBL" id="CAA9266335.1"/>
    </source>
</evidence>
<accession>A0A6J4J3U7</accession>